<evidence type="ECO:0000256" key="2">
    <source>
        <dbReference type="ARBA" id="ARBA00022703"/>
    </source>
</evidence>
<dbReference type="InterPro" id="IPR015142">
    <property type="entry name" value="Smac_DIABLO"/>
</dbReference>
<organism evidence="7 8">
    <name type="scientific">Neogobius melanostomus</name>
    <name type="common">round goby</name>
    <dbReference type="NCBI Taxonomy" id="47308"/>
    <lineage>
        <taxon>Eukaryota</taxon>
        <taxon>Metazoa</taxon>
        <taxon>Chordata</taxon>
        <taxon>Craniata</taxon>
        <taxon>Vertebrata</taxon>
        <taxon>Euteleostomi</taxon>
        <taxon>Actinopterygii</taxon>
        <taxon>Neopterygii</taxon>
        <taxon>Teleostei</taxon>
        <taxon>Neoteleostei</taxon>
        <taxon>Acanthomorphata</taxon>
        <taxon>Gobiaria</taxon>
        <taxon>Gobiiformes</taxon>
        <taxon>Gobioidei</taxon>
        <taxon>Gobiidae</taxon>
        <taxon>Benthophilinae</taxon>
        <taxon>Neogobiini</taxon>
        <taxon>Neogobius</taxon>
    </lineage>
</organism>
<protein>
    <recommendedName>
        <fullName evidence="5">Direct IAP-binding protein with low pI</fullName>
    </recommendedName>
</protein>
<reference evidence="7" key="1">
    <citation type="submission" date="2025-05" db="UniProtKB">
        <authorList>
            <consortium name="Ensembl"/>
        </authorList>
    </citation>
    <scope>IDENTIFICATION</scope>
</reference>
<evidence type="ECO:0000256" key="6">
    <source>
        <dbReference type="ARBA" id="ARBA00046319"/>
    </source>
</evidence>
<evidence type="ECO:0000256" key="1">
    <source>
        <dbReference type="ARBA" id="ARBA00004173"/>
    </source>
</evidence>
<keyword evidence="2" id="KW-0053">Apoptosis</keyword>
<dbReference type="GO" id="GO:0005739">
    <property type="term" value="C:mitochondrion"/>
    <property type="evidence" value="ECO:0007669"/>
    <property type="project" value="UniProtKB-SubCell"/>
</dbReference>
<evidence type="ECO:0000256" key="3">
    <source>
        <dbReference type="ARBA" id="ARBA00022946"/>
    </source>
</evidence>
<dbReference type="AlphaFoldDB" id="A0A8C6T6K2"/>
<accession>A0A8C6T6K2</accession>
<dbReference type="GO" id="GO:0051402">
    <property type="term" value="P:neuron apoptotic process"/>
    <property type="evidence" value="ECO:0007669"/>
    <property type="project" value="TreeGrafter"/>
</dbReference>
<comment type="similarity">
    <text evidence="6">Belongs to the Smac/DIABLO protein family.</text>
</comment>
<keyword evidence="8" id="KW-1185">Reference proteome</keyword>
<keyword evidence="3" id="KW-0809">Transit peptide</keyword>
<evidence type="ECO:0000256" key="4">
    <source>
        <dbReference type="ARBA" id="ARBA00023128"/>
    </source>
</evidence>
<evidence type="ECO:0000313" key="7">
    <source>
        <dbReference type="Ensembl" id="ENSNMLP00000013604.1"/>
    </source>
</evidence>
<dbReference type="GO" id="GO:0043065">
    <property type="term" value="P:positive regulation of apoptotic process"/>
    <property type="evidence" value="ECO:0007669"/>
    <property type="project" value="UniProtKB-ARBA"/>
</dbReference>
<dbReference type="PANTHER" id="PTHR32247:SF3">
    <property type="entry name" value="DIABLO IAP-BINDING MITOCHONDRIAL PROTEIN"/>
    <property type="match status" value="1"/>
</dbReference>
<keyword evidence="4" id="KW-0496">Mitochondrion</keyword>
<dbReference type="InterPro" id="IPR009062">
    <property type="entry name" value="Smac/DIABLO-like_sf"/>
</dbReference>
<comment type="subcellular location">
    <subcellularLocation>
        <location evidence="1">Mitochondrion</location>
    </subcellularLocation>
</comment>
<evidence type="ECO:0000256" key="5">
    <source>
        <dbReference type="ARBA" id="ARBA00033049"/>
    </source>
</evidence>
<proteinExistence type="inferred from homology"/>
<dbReference type="Proteomes" id="UP000694523">
    <property type="component" value="Unplaced"/>
</dbReference>
<dbReference type="Pfam" id="PF09057">
    <property type="entry name" value="Smac_DIABLO"/>
    <property type="match status" value="1"/>
</dbReference>
<sequence length="232" mass="25657">MAALRQWRTYLSVLRRSSRGVRPSLSPAAQRTRTVRNAVFTSVSAVAAGASLCAIPFKQDGDLSHESLIRRAASLATDSSSTFLSQTTLALIEAVTQYSKAVHTLIGLHRRYLDSLGKWSSAEEDSVWQVIIGQRAQINERREEVQRLELTWASAVRLCEAAAEAAFSSGAEQACITVKTHLDLAHRQAAEVRKLAADADKLLMQTKVLEVERVAQHAEEEEEVPEAYLRED</sequence>
<dbReference type="PANTHER" id="PTHR32247">
    <property type="entry name" value="DIABLO HOMOLOG, MITOCHONDRIAL"/>
    <property type="match status" value="1"/>
</dbReference>
<dbReference type="FunFam" id="1.20.58.70:FF:000012">
    <property type="entry name" value="diablo homolog, mitochondrial isoform X1"/>
    <property type="match status" value="1"/>
</dbReference>
<dbReference type="Ensembl" id="ENSNMLT00000009090.1">
    <property type="protein sequence ID" value="ENSNMLP00000007992.1"/>
    <property type="gene ID" value="ENSNMLG00000005682.1"/>
</dbReference>
<dbReference type="Ensembl" id="ENSNMLT00000015303.1">
    <property type="protein sequence ID" value="ENSNMLP00000013604.1"/>
    <property type="gene ID" value="ENSNMLG00000009122.1"/>
</dbReference>
<dbReference type="Gene3D" id="1.20.58.70">
    <property type="match status" value="1"/>
</dbReference>
<name>A0A8C6T6K2_9GOBI</name>
<dbReference type="GO" id="GO:0008631">
    <property type="term" value="P:intrinsic apoptotic signaling pathway in response to oxidative stress"/>
    <property type="evidence" value="ECO:0007669"/>
    <property type="project" value="TreeGrafter"/>
</dbReference>
<evidence type="ECO:0000313" key="8">
    <source>
        <dbReference type="Proteomes" id="UP000694523"/>
    </source>
</evidence>
<dbReference type="SUPFAM" id="SSF46984">
    <property type="entry name" value="Smac/diablo"/>
    <property type="match status" value="1"/>
</dbReference>